<dbReference type="Pfam" id="PF15619">
    <property type="entry name" value="Lebercilin"/>
    <property type="match status" value="1"/>
</dbReference>
<reference evidence="5" key="1">
    <citation type="submission" date="2018-04" db="EMBL/GenBank/DDBJ databases">
        <title>Transcriptome assembly of Sipha flava.</title>
        <authorList>
            <person name="Scully E.D."/>
            <person name="Geib S.M."/>
            <person name="Palmer N.A."/>
            <person name="Koch K."/>
            <person name="Bradshaw J."/>
            <person name="Heng-Moss T."/>
            <person name="Sarath G."/>
        </authorList>
    </citation>
    <scope>NUCLEOTIDE SEQUENCE</scope>
</reference>
<name>A0A2S2QPI1_9HEMI</name>
<evidence type="ECO:0000256" key="2">
    <source>
        <dbReference type="ARBA" id="ARBA00023054"/>
    </source>
</evidence>
<dbReference type="OrthoDB" id="2123794at2759"/>
<keyword evidence="2 3" id="KW-0175">Coiled coil</keyword>
<dbReference type="PANTHER" id="PTHR16650:SF6">
    <property type="entry name" value="GH21622P"/>
    <property type="match status" value="1"/>
</dbReference>
<dbReference type="EMBL" id="GGMS01010445">
    <property type="protein sequence ID" value="MBY79648.1"/>
    <property type="molecule type" value="Transcribed_RNA"/>
</dbReference>
<feature type="coiled-coil region" evidence="3">
    <location>
        <begin position="64"/>
        <end position="187"/>
    </location>
</feature>
<dbReference type="PANTHER" id="PTHR16650">
    <property type="entry name" value="C21ORF13-RELATED"/>
    <property type="match status" value="1"/>
</dbReference>
<evidence type="ECO:0000256" key="1">
    <source>
        <dbReference type="ARBA" id="ARBA00010229"/>
    </source>
</evidence>
<evidence type="ECO:0000256" key="3">
    <source>
        <dbReference type="SAM" id="Coils"/>
    </source>
</evidence>
<sequence length="398" mass="45760">MLRGLSRVKELQNELAHARTIIEDLTTENRILKVIERRHEHALTKYESSHAELPMVIRSCSEELQSIQTRLRRSKLAFRQLEDRYRAQTGKLLTVQKKHKHLLDLTKNKQLGEREKLSAQLEEAENRIKQQEKKIQNLIRKMELEKKNYQHQLNVESAKTKALQMELSIAKELNERLESMADKLKFQSYVGKKSYVRQIPVNASGPKTQFKNSLSGGDRAPLLNGLCGMLTKPALVHGESDLSDHTKDLQKNLMRQVHEDVVNKPKMLVAKKNNSSESSCATSRLSYGISELIKVHSDIGQPRVLTKNNISRARTFDSEFVGKDVTLGRDLHRIIINTRTSPSTTISNCFSCRYRCLAPNKTKHMRPLECSDNDIVAQWEETYHNIGHDKNKFDSILM</sequence>
<evidence type="ECO:0000313" key="5">
    <source>
        <dbReference type="EMBL" id="MBY79648.1"/>
    </source>
</evidence>
<organism evidence="5">
    <name type="scientific">Sipha flava</name>
    <name type="common">yellow sugarcane aphid</name>
    <dbReference type="NCBI Taxonomy" id="143950"/>
    <lineage>
        <taxon>Eukaryota</taxon>
        <taxon>Metazoa</taxon>
        <taxon>Ecdysozoa</taxon>
        <taxon>Arthropoda</taxon>
        <taxon>Hexapoda</taxon>
        <taxon>Insecta</taxon>
        <taxon>Pterygota</taxon>
        <taxon>Neoptera</taxon>
        <taxon>Paraneoptera</taxon>
        <taxon>Hemiptera</taxon>
        <taxon>Sternorrhyncha</taxon>
        <taxon>Aphidomorpha</taxon>
        <taxon>Aphidoidea</taxon>
        <taxon>Aphididae</taxon>
        <taxon>Sipha</taxon>
    </lineage>
</organism>
<dbReference type="InterPro" id="IPR028933">
    <property type="entry name" value="Lebercilin_dom"/>
</dbReference>
<dbReference type="GO" id="GO:0005930">
    <property type="term" value="C:axoneme"/>
    <property type="evidence" value="ECO:0007669"/>
    <property type="project" value="TreeGrafter"/>
</dbReference>
<evidence type="ECO:0000259" key="4">
    <source>
        <dbReference type="Pfam" id="PF15619"/>
    </source>
</evidence>
<feature type="domain" description="Lebercilin" evidence="4">
    <location>
        <begin position="3"/>
        <end position="180"/>
    </location>
</feature>
<gene>
    <name evidence="5" type="primary">Lca5l_0</name>
    <name evidence="5" type="ORF">g.100151</name>
</gene>
<dbReference type="AlphaFoldDB" id="A0A2S2QPI1"/>
<proteinExistence type="inferred from homology"/>
<protein>
    <submittedName>
        <fullName evidence="5">Lebercilin-like protein</fullName>
    </submittedName>
</protein>
<accession>A0A2S2QPI1</accession>
<comment type="similarity">
    <text evidence="1">Belongs to the LCA5 family.</text>
</comment>
<dbReference type="GO" id="GO:0042073">
    <property type="term" value="P:intraciliary transport"/>
    <property type="evidence" value="ECO:0007669"/>
    <property type="project" value="TreeGrafter"/>
</dbReference>
<dbReference type="InterPro" id="IPR026188">
    <property type="entry name" value="Lebercilin-like"/>
</dbReference>